<reference evidence="2" key="1">
    <citation type="submission" date="2020-09" db="EMBL/GenBank/DDBJ databases">
        <title>Draft Genome Sequence of Paenibacillus sp. WST5.</title>
        <authorList>
            <person name="Bao Z."/>
        </authorList>
    </citation>
    <scope>NUCLEOTIDE SEQUENCE</scope>
    <source>
        <strain evidence="2">WST5</strain>
    </source>
</reference>
<dbReference type="GO" id="GO:0046464">
    <property type="term" value="P:acylglycerol catabolic process"/>
    <property type="evidence" value="ECO:0007669"/>
    <property type="project" value="TreeGrafter"/>
</dbReference>
<organism evidence="2 3">
    <name type="scientific">Paenibacillus sedimenti</name>
    <dbReference type="NCBI Taxonomy" id="2770274"/>
    <lineage>
        <taxon>Bacteria</taxon>
        <taxon>Bacillati</taxon>
        <taxon>Bacillota</taxon>
        <taxon>Bacilli</taxon>
        <taxon>Bacillales</taxon>
        <taxon>Paenibacillaceae</taxon>
        <taxon>Paenibacillus</taxon>
    </lineage>
</organism>
<dbReference type="PANTHER" id="PTHR43798:SF33">
    <property type="entry name" value="HYDROLASE, PUTATIVE (AFU_ORTHOLOGUE AFUA_2G14860)-RELATED"/>
    <property type="match status" value="1"/>
</dbReference>
<dbReference type="PANTHER" id="PTHR43798">
    <property type="entry name" value="MONOACYLGLYCEROL LIPASE"/>
    <property type="match status" value="1"/>
</dbReference>
<dbReference type="InterPro" id="IPR029058">
    <property type="entry name" value="AB_hydrolase_fold"/>
</dbReference>
<comment type="caution">
    <text evidence="2">The sequence shown here is derived from an EMBL/GenBank/DDBJ whole genome shotgun (WGS) entry which is preliminary data.</text>
</comment>
<dbReference type="Proteomes" id="UP000650466">
    <property type="component" value="Unassembled WGS sequence"/>
</dbReference>
<keyword evidence="2" id="KW-0378">Hydrolase</keyword>
<dbReference type="Pfam" id="PF12697">
    <property type="entry name" value="Abhydrolase_6"/>
    <property type="match status" value="1"/>
</dbReference>
<dbReference type="InterPro" id="IPR000073">
    <property type="entry name" value="AB_hydrolase_1"/>
</dbReference>
<dbReference type="RefSeq" id="WP_188176276.1">
    <property type="nucleotide sequence ID" value="NZ_JACVVD010000007.1"/>
</dbReference>
<dbReference type="GO" id="GO:0047372">
    <property type="term" value="F:monoacylglycerol lipase activity"/>
    <property type="evidence" value="ECO:0007669"/>
    <property type="project" value="TreeGrafter"/>
</dbReference>
<keyword evidence="3" id="KW-1185">Reference proteome</keyword>
<dbReference type="GO" id="GO:0016020">
    <property type="term" value="C:membrane"/>
    <property type="evidence" value="ECO:0007669"/>
    <property type="project" value="TreeGrafter"/>
</dbReference>
<evidence type="ECO:0000313" key="3">
    <source>
        <dbReference type="Proteomes" id="UP000650466"/>
    </source>
</evidence>
<dbReference type="SUPFAM" id="SSF53474">
    <property type="entry name" value="alpha/beta-Hydrolases"/>
    <property type="match status" value="1"/>
</dbReference>
<sequence length="302" mass="33512">MRSLYRKPAGEILLNEAYNATLSSWKVNYESMYVSTTYGQTHIIAAGPVDGEPLILLHGYGFSSTSWVDNIEPLSAKYRVYAIDFIGDMNLSKTTKVIRTKEECTEWFAQVMDGLGIGSAHIMGLSYGAFIGMIVSRLLPDRIRSLVAISPGGAIQPQRKSFFLRCMMAGMLPSTVRIQRLMEYMTAPGNQVNPVVREQFVIAMQNCLPQVRLHAANMSDEELRAIECPVLLLLGEHEVQYDAKLGLQRAKRLIPHLQGEVIAGAGHGLSLENPELVNNLVIAFLQQNTGENKTDSIREQAI</sequence>
<protein>
    <submittedName>
        <fullName evidence="2">Alpha/beta hydrolase</fullName>
    </submittedName>
</protein>
<gene>
    <name evidence="2" type="ORF">ICC18_20480</name>
</gene>
<dbReference type="Gene3D" id="3.40.50.1820">
    <property type="entry name" value="alpha/beta hydrolase"/>
    <property type="match status" value="1"/>
</dbReference>
<proteinExistence type="predicted"/>
<dbReference type="AlphaFoldDB" id="A0A926KUQ9"/>
<evidence type="ECO:0000313" key="2">
    <source>
        <dbReference type="EMBL" id="MBD0382499.1"/>
    </source>
</evidence>
<name>A0A926KUQ9_9BACL</name>
<feature type="domain" description="AB hydrolase-1" evidence="1">
    <location>
        <begin position="54"/>
        <end position="278"/>
    </location>
</feature>
<accession>A0A926KUQ9</accession>
<dbReference type="InterPro" id="IPR050266">
    <property type="entry name" value="AB_hydrolase_sf"/>
</dbReference>
<dbReference type="EMBL" id="JACVVD010000007">
    <property type="protein sequence ID" value="MBD0382499.1"/>
    <property type="molecule type" value="Genomic_DNA"/>
</dbReference>
<evidence type="ECO:0000259" key="1">
    <source>
        <dbReference type="Pfam" id="PF12697"/>
    </source>
</evidence>